<dbReference type="PANTHER" id="PTHR30399">
    <property type="entry name" value="UNCHARACTERIZED PROTEIN YGJP"/>
    <property type="match status" value="1"/>
</dbReference>
<dbReference type="InterPro" id="IPR053136">
    <property type="entry name" value="UTP_pyrophosphatase-like"/>
</dbReference>
<comment type="caution">
    <text evidence="2">The sequence shown here is derived from an EMBL/GenBank/DDBJ whole genome shotgun (WGS) entry which is preliminary data.</text>
</comment>
<proteinExistence type="predicted"/>
<keyword evidence="3" id="KW-1185">Reference proteome</keyword>
<dbReference type="PANTHER" id="PTHR30399:SF1">
    <property type="entry name" value="UTP PYROPHOSPHATASE"/>
    <property type="match status" value="1"/>
</dbReference>
<dbReference type="Pfam" id="PF01863">
    <property type="entry name" value="YgjP-like"/>
    <property type="match status" value="1"/>
</dbReference>
<organism evidence="2 3">
    <name type="scientific">Bosea psychrotolerans</name>
    <dbReference type="NCBI Taxonomy" id="1871628"/>
    <lineage>
        <taxon>Bacteria</taxon>
        <taxon>Pseudomonadati</taxon>
        <taxon>Pseudomonadota</taxon>
        <taxon>Alphaproteobacteria</taxon>
        <taxon>Hyphomicrobiales</taxon>
        <taxon>Boseaceae</taxon>
        <taxon>Bosea</taxon>
    </lineage>
</organism>
<dbReference type="CDD" id="cd07344">
    <property type="entry name" value="M48_yhfN_like"/>
    <property type="match status" value="1"/>
</dbReference>
<sequence length="245" mass="27964">MTALAHSLDFGGEVVSFSIERTSRRKTVAISVGYDGVRVLAPSDLDDERVISIVRKKGRWLLRKQAGYRELGGAPITREFVSGETFHYLGRQYRLKVVPDTSAVITRITARGSTLVAPVLPEAGTLVRRAAVRSALRHWYRDHAKVHFRVRSKAMADLLGITRPTVHVVDQSKRWGSCDARGHIRLNWRLIMAPMTLVDYVIAHEACHVLEHNHSKRFWRSLETIMPGYESRVRHLDRLGHLFVW</sequence>
<evidence type="ECO:0000313" key="2">
    <source>
        <dbReference type="EMBL" id="POR51922.1"/>
    </source>
</evidence>
<evidence type="ECO:0000313" key="3">
    <source>
        <dbReference type="Proteomes" id="UP000236919"/>
    </source>
</evidence>
<reference evidence="2 3" key="1">
    <citation type="submission" date="2018-01" db="EMBL/GenBank/DDBJ databases">
        <title>Genomic Encyclopedia of Type Strains, Phase III (KMG-III): the genomes of soil and plant-associated and newly described type strains.</title>
        <authorList>
            <person name="Whitman W."/>
        </authorList>
    </citation>
    <scope>NUCLEOTIDE SEQUENCE [LARGE SCALE GENOMIC DNA]</scope>
    <source>
        <strain evidence="2 3">1131</strain>
    </source>
</reference>
<dbReference type="InterPro" id="IPR002725">
    <property type="entry name" value="YgjP-like_metallopeptidase"/>
</dbReference>
<dbReference type="Gene3D" id="3.30.2010.10">
    <property type="entry name" value="Metalloproteases ('zincins'), catalytic domain"/>
    <property type="match status" value="1"/>
</dbReference>
<dbReference type="OrthoDB" id="9795402at2"/>
<dbReference type="AlphaFoldDB" id="A0A2S4MB09"/>
<name>A0A2S4MB09_9HYPH</name>
<evidence type="ECO:0000259" key="1">
    <source>
        <dbReference type="Pfam" id="PF01863"/>
    </source>
</evidence>
<protein>
    <recommendedName>
        <fullName evidence="1">YgjP-like metallopeptidase domain-containing protein</fullName>
    </recommendedName>
</protein>
<dbReference type="Proteomes" id="UP000236919">
    <property type="component" value="Unassembled WGS sequence"/>
</dbReference>
<dbReference type="EMBL" id="PQFZ01000006">
    <property type="protein sequence ID" value="POR51922.1"/>
    <property type="molecule type" value="Genomic_DNA"/>
</dbReference>
<feature type="domain" description="YgjP-like metallopeptidase" evidence="1">
    <location>
        <begin position="26"/>
        <end position="238"/>
    </location>
</feature>
<accession>A0A2S4MB09</accession>
<gene>
    <name evidence="2" type="ORF">CYD53_106205</name>
</gene>
<dbReference type="RefSeq" id="WP_103718507.1">
    <property type="nucleotide sequence ID" value="NZ_PQFZ01000006.1"/>
</dbReference>